<evidence type="ECO:0000256" key="1">
    <source>
        <dbReference type="SAM" id="Coils"/>
    </source>
</evidence>
<reference evidence="4 5" key="1">
    <citation type="submission" date="2021-02" db="EMBL/GenBank/DDBJ databases">
        <authorList>
            <person name="Vanwijnsberghe S."/>
        </authorList>
    </citation>
    <scope>NUCLEOTIDE SEQUENCE [LARGE SCALE GENOMIC DNA]</scope>
    <source>
        <strain evidence="4 5">R-69658</strain>
    </source>
</reference>
<evidence type="ECO:0008006" key="6">
    <source>
        <dbReference type="Google" id="ProtNLM"/>
    </source>
</evidence>
<sequence>MSIISYAQNFEDVMLWRALGHVNDGFYIDIGAQHPVVDSVSKAFYEKGWRGIHVEATPVYAELLRQDRPDETVMQVALASGNGMLPFYEIPETGLSTGDAQIASRHREQGLVVRKLAVPCVTLAHVFAEAGDRDIHWLKIDVEGMEQEVIASWGESESRPWIVVVESTLPNTQIETHEEWESSLLARGYGFVYFDGLNRFYVSEKHTNFAAVFRAGPNVFDGFSLSGTGQTSFCSLINSRARQQQDNQQQIIVRLEQEKVELQRQSEEFEQRLTLQVRAAEKESERLRRTLAVGTYSHAARERALAELAAQAGRQARSEHEDLLRALVQREQKYTQQVLEIQQHAEQEKIEQIRQLKRESDERERALAALVSQASLKVEHFQREIVEREKISSERLVEVIEAATNEKVELGRLYRQQEHSLLAELATKECAIEEQSRIAHEAAIQLEREFTEREATLSRRFDAAQEQFVLEKLEIACAFEQDKSALIKEHLSRCDEIRGDLSSAERALASTVELYEAGEARCREEALFYIDRIDRLQKLILKNEEKKSCRSESLWRKISPISLNTATVARIYNLVSTLDAEIKVSPEFQGIGMNSQVINQVNYQPTFEQNKSGVYDLDDFASLYDRNFVRAAYLAILRREPDPDGERHYIKQVREGVAKDEILNDILKSKEARQYKTFIRGLKSANIVRKVCRVPLFGQIFFTVLFLFDIKNHLQDLRALENHVIRIAEESHERYRDQIKKMHGSQN</sequence>
<dbReference type="InterPro" id="IPR025282">
    <property type="entry name" value="DUF4214"/>
</dbReference>
<name>A0ABM8T258_9BURK</name>
<feature type="domain" description="DUF4214" evidence="3">
    <location>
        <begin position="623"/>
        <end position="673"/>
    </location>
</feature>
<accession>A0ABM8T258</accession>
<dbReference type="EMBL" id="CAJNAU010000120">
    <property type="protein sequence ID" value="CAE6850951.1"/>
    <property type="molecule type" value="Genomic_DNA"/>
</dbReference>
<evidence type="ECO:0000259" key="3">
    <source>
        <dbReference type="Pfam" id="PF13946"/>
    </source>
</evidence>
<evidence type="ECO:0000259" key="2">
    <source>
        <dbReference type="Pfam" id="PF05050"/>
    </source>
</evidence>
<proteinExistence type="predicted"/>
<organism evidence="4 5">
    <name type="scientific">Paraburkholderia aspalathi</name>
    <dbReference type="NCBI Taxonomy" id="1324617"/>
    <lineage>
        <taxon>Bacteria</taxon>
        <taxon>Pseudomonadati</taxon>
        <taxon>Pseudomonadota</taxon>
        <taxon>Betaproteobacteria</taxon>
        <taxon>Burkholderiales</taxon>
        <taxon>Burkholderiaceae</taxon>
        <taxon>Paraburkholderia</taxon>
    </lineage>
</organism>
<dbReference type="Pfam" id="PF05050">
    <property type="entry name" value="Methyltransf_21"/>
    <property type="match status" value="1"/>
</dbReference>
<feature type="coiled-coil region" evidence="1">
    <location>
        <begin position="238"/>
        <end position="290"/>
    </location>
</feature>
<dbReference type="RefSeq" id="WP_200622106.1">
    <property type="nucleotide sequence ID" value="NZ_CAJNAU010000120.1"/>
</dbReference>
<dbReference type="SUPFAM" id="SSF53335">
    <property type="entry name" value="S-adenosyl-L-methionine-dependent methyltransferases"/>
    <property type="match status" value="1"/>
</dbReference>
<dbReference type="InterPro" id="IPR006342">
    <property type="entry name" value="FkbM_mtfrase"/>
</dbReference>
<dbReference type="Pfam" id="PF13946">
    <property type="entry name" value="DUF4214"/>
    <property type="match status" value="1"/>
</dbReference>
<comment type="caution">
    <text evidence="4">The sequence shown here is derived from an EMBL/GenBank/DDBJ whole genome shotgun (WGS) entry which is preliminary data.</text>
</comment>
<evidence type="ECO:0000313" key="4">
    <source>
        <dbReference type="EMBL" id="CAE6850951.1"/>
    </source>
</evidence>
<protein>
    <recommendedName>
        <fullName evidence="6">Methyltransferase, FkbM family</fullName>
    </recommendedName>
</protein>
<keyword evidence="1" id="KW-0175">Coiled coil</keyword>
<keyword evidence="5" id="KW-1185">Reference proteome</keyword>
<evidence type="ECO:0000313" key="5">
    <source>
        <dbReference type="Proteomes" id="UP000674425"/>
    </source>
</evidence>
<gene>
    <name evidence="4" type="ORF">R69658_07152</name>
</gene>
<dbReference type="NCBIfam" id="TIGR01444">
    <property type="entry name" value="fkbM_fam"/>
    <property type="match status" value="1"/>
</dbReference>
<dbReference type="Proteomes" id="UP000674425">
    <property type="component" value="Unassembled WGS sequence"/>
</dbReference>
<feature type="coiled-coil region" evidence="1">
    <location>
        <begin position="339"/>
        <end position="373"/>
    </location>
</feature>
<dbReference type="InterPro" id="IPR029063">
    <property type="entry name" value="SAM-dependent_MTases_sf"/>
</dbReference>
<dbReference type="Gene3D" id="3.40.50.150">
    <property type="entry name" value="Vaccinia Virus protein VP39"/>
    <property type="match status" value="1"/>
</dbReference>
<feature type="domain" description="Methyltransferase FkbM" evidence="2">
    <location>
        <begin position="29"/>
        <end position="189"/>
    </location>
</feature>